<proteinExistence type="predicted"/>
<organism evidence="1">
    <name type="scientific">Rhizophora mucronata</name>
    <name type="common">Asiatic mangrove</name>
    <dbReference type="NCBI Taxonomy" id="61149"/>
    <lineage>
        <taxon>Eukaryota</taxon>
        <taxon>Viridiplantae</taxon>
        <taxon>Streptophyta</taxon>
        <taxon>Embryophyta</taxon>
        <taxon>Tracheophyta</taxon>
        <taxon>Spermatophyta</taxon>
        <taxon>Magnoliopsida</taxon>
        <taxon>eudicotyledons</taxon>
        <taxon>Gunneridae</taxon>
        <taxon>Pentapetalae</taxon>
        <taxon>rosids</taxon>
        <taxon>fabids</taxon>
        <taxon>Malpighiales</taxon>
        <taxon>Rhizophoraceae</taxon>
        <taxon>Rhizophora</taxon>
    </lineage>
</organism>
<evidence type="ECO:0000313" key="1">
    <source>
        <dbReference type="EMBL" id="MBW86694.1"/>
    </source>
</evidence>
<dbReference type="EMBL" id="GGEC01006211">
    <property type="protein sequence ID" value="MBW86694.1"/>
    <property type="molecule type" value="Transcribed_RNA"/>
</dbReference>
<dbReference type="AlphaFoldDB" id="A0A2P2IZN2"/>
<name>A0A2P2IZN2_RHIMU</name>
<accession>A0A2P2IZN2</accession>
<reference evidence="1" key="1">
    <citation type="submission" date="2018-02" db="EMBL/GenBank/DDBJ databases">
        <title>Rhizophora mucronata_Transcriptome.</title>
        <authorList>
            <person name="Meera S.P."/>
            <person name="Sreeshan A."/>
            <person name="Augustine A."/>
        </authorList>
    </citation>
    <scope>NUCLEOTIDE SEQUENCE</scope>
    <source>
        <tissue evidence="1">Leaf</tissue>
    </source>
</reference>
<sequence length="39" mass="4387">MSKVIHQPSIQQLPTTFLQLPPSMSCLVSLLPTKMKPEH</sequence>
<protein>
    <submittedName>
        <fullName evidence="1">Uncharacterized protein</fullName>
    </submittedName>
</protein>